<protein>
    <submittedName>
        <fullName evidence="1">Uncharacterized protein</fullName>
    </submittedName>
</protein>
<keyword evidence="2" id="KW-1185">Reference proteome</keyword>
<proteinExistence type="predicted"/>
<dbReference type="AlphaFoldDB" id="A0A8S1W612"/>
<dbReference type="Proteomes" id="UP000683925">
    <property type="component" value="Unassembled WGS sequence"/>
</dbReference>
<dbReference type="EMBL" id="CAJJDP010000081">
    <property type="protein sequence ID" value="CAD8183855.1"/>
    <property type="molecule type" value="Genomic_DNA"/>
</dbReference>
<evidence type="ECO:0000313" key="1">
    <source>
        <dbReference type="EMBL" id="CAD8183855.1"/>
    </source>
</evidence>
<organism evidence="1 2">
    <name type="scientific">Paramecium octaurelia</name>
    <dbReference type="NCBI Taxonomy" id="43137"/>
    <lineage>
        <taxon>Eukaryota</taxon>
        <taxon>Sar</taxon>
        <taxon>Alveolata</taxon>
        <taxon>Ciliophora</taxon>
        <taxon>Intramacronucleata</taxon>
        <taxon>Oligohymenophorea</taxon>
        <taxon>Peniculida</taxon>
        <taxon>Parameciidae</taxon>
        <taxon>Paramecium</taxon>
    </lineage>
</organism>
<reference evidence="1" key="1">
    <citation type="submission" date="2021-01" db="EMBL/GenBank/DDBJ databases">
        <authorList>
            <consortium name="Genoscope - CEA"/>
            <person name="William W."/>
        </authorList>
    </citation>
    <scope>NUCLEOTIDE SEQUENCE</scope>
</reference>
<comment type="caution">
    <text evidence="1">The sequence shown here is derived from an EMBL/GenBank/DDBJ whole genome shotgun (WGS) entry which is preliminary data.</text>
</comment>
<accession>A0A8S1W612</accession>
<gene>
    <name evidence="1" type="ORF">POCTA_138.1.T0820018</name>
</gene>
<sequence length="93" mass="10986">MDIENSLLNQSIEKAVELCKSICNQSKCRQKELLMLSCVNFEDKRRYQYCLQIEILLVIQAIMRKYIRKTAQFQGIQLLVSKLQEVNFLQIQS</sequence>
<name>A0A8S1W612_PAROT</name>
<evidence type="ECO:0000313" key="2">
    <source>
        <dbReference type="Proteomes" id="UP000683925"/>
    </source>
</evidence>